<feature type="transmembrane region" description="Helical" evidence="8">
    <location>
        <begin position="324"/>
        <end position="344"/>
    </location>
</feature>
<feature type="transmembrane region" description="Helical" evidence="8">
    <location>
        <begin position="121"/>
        <end position="138"/>
    </location>
</feature>
<evidence type="ECO:0000256" key="4">
    <source>
        <dbReference type="ARBA" id="ARBA00022679"/>
    </source>
</evidence>
<protein>
    <recommendedName>
        <fullName evidence="10">Glycosyltransferase RgtA/B/C/D-like domain-containing protein</fullName>
    </recommendedName>
</protein>
<keyword evidence="5 8" id="KW-0812">Transmembrane</keyword>
<evidence type="ECO:0000313" key="9">
    <source>
        <dbReference type="EMBL" id="HGZ43970.1"/>
    </source>
</evidence>
<feature type="transmembrane region" description="Helical" evidence="8">
    <location>
        <begin position="174"/>
        <end position="202"/>
    </location>
</feature>
<dbReference type="GO" id="GO:0005886">
    <property type="term" value="C:plasma membrane"/>
    <property type="evidence" value="ECO:0007669"/>
    <property type="project" value="UniProtKB-SubCell"/>
</dbReference>
<evidence type="ECO:0000256" key="5">
    <source>
        <dbReference type="ARBA" id="ARBA00022692"/>
    </source>
</evidence>
<reference evidence="9" key="1">
    <citation type="journal article" date="2020" name="mSystems">
        <title>Genome- and Community-Level Interaction Insights into Carbon Utilization and Element Cycling Functions of Hydrothermarchaeota in Hydrothermal Sediment.</title>
        <authorList>
            <person name="Zhou Z."/>
            <person name="Liu Y."/>
            <person name="Xu W."/>
            <person name="Pan J."/>
            <person name="Luo Z.H."/>
            <person name="Li M."/>
        </authorList>
    </citation>
    <scope>NUCLEOTIDE SEQUENCE [LARGE SCALE GENOMIC DNA]</scope>
    <source>
        <strain evidence="9">SpSt-381</strain>
    </source>
</reference>
<keyword evidence="7 8" id="KW-0472">Membrane</keyword>
<keyword evidence="3" id="KW-0328">Glycosyltransferase</keyword>
<dbReference type="InterPro" id="IPR011990">
    <property type="entry name" value="TPR-like_helical_dom_sf"/>
</dbReference>
<feature type="transmembrane region" description="Helical" evidence="8">
    <location>
        <begin position="300"/>
        <end position="318"/>
    </location>
</feature>
<comment type="subcellular location">
    <subcellularLocation>
        <location evidence="1">Cell membrane</location>
        <topology evidence="1">Multi-pass membrane protein</topology>
    </subcellularLocation>
</comment>
<evidence type="ECO:0000256" key="1">
    <source>
        <dbReference type="ARBA" id="ARBA00004651"/>
    </source>
</evidence>
<dbReference type="PANTHER" id="PTHR33908:SF3">
    <property type="entry name" value="UNDECAPRENYL PHOSPHATE-ALPHA-4-AMINO-4-DEOXY-L-ARABINOSE ARABINOSYL TRANSFERASE"/>
    <property type="match status" value="1"/>
</dbReference>
<comment type="caution">
    <text evidence="9">The sequence shown here is derived from an EMBL/GenBank/DDBJ whole genome shotgun (WGS) entry which is preliminary data.</text>
</comment>
<dbReference type="PANTHER" id="PTHR33908">
    <property type="entry name" value="MANNOSYLTRANSFERASE YKCB-RELATED"/>
    <property type="match status" value="1"/>
</dbReference>
<dbReference type="EMBL" id="DSQF01000022">
    <property type="protein sequence ID" value="HGZ43970.1"/>
    <property type="molecule type" value="Genomic_DNA"/>
</dbReference>
<feature type="transmembrane region" description="Helical" evidence="8">
    <location>
        <begin position="94"/>
        <end position="114"/>
    </location>
</feature>
<name>A0A832MKM0_UNCEI</name>
<evidence type="ECO:0000256" key="7">
    <source>
        <dbReference type="ARBA" id="ARBA00023136"/>
    </source>
</evidence>
<dbReference type="InterPro" id="IPR050297">
    <property type="entry name" value="LipidA_mod_glycosyltrf_83"/>
</dbReference>
<evidence type="ECO:0000256" key="3">
    <source>
        <dbReference type="ARBA" id="ARBA00022676"/>
    </source>
</evidence>
<sequence>MLALAAALRAWRLDQGLPAFLDEAIPYRQALAAWDGLSGAVDWNPHLFHYPSLPFELSLGLQKLHYAWARATGAVAGPADWLVRFQTDPTGPVLLARAAFAAVDLLAVACAIRIGERLRSGAGWLAGVAVAASATMILTGRRMYVDTLMAALAVAAVERALAWRAHGGNGRLAAAAALAGLATGCKYPAAALLAPLAVALWAREGPRGWWRVVPVAAVAALAFLATTPWVLLDRASFARDVAFLGNLAGEGHFGNFERAGLAFHAANLVRDLGPAAIGLLAASPVWTVVARRATDPGPRLVLWTALLAFAIPAAAGRVEVERYLVPVVPFAALLAADAGLGLAARARGRARPAATAAAVLALAGPALVSGVAAARLDADATRLDARRWVEGHLARGDLLVQELYGAPVLERTRALEVRGGRVFAAASAEARAAYEALPTVNAVTLPVAVVGRATVAVAPPGGAPVTLEIAPRAAELNAASYDPRLLAGATHVLTSAAVRGRHEADPARYPAAVALYARLDSTAEVAARFAPRGPRAGPEIVIYRMTDRARAGIAALGPLPTLWWAETMPAGYRDAAERALLPPGERDRPGLVDEQGEPRAWVRSLGPLFADRWAPMLRGLAVAALERGDADAAMRLAGAVTRVAPEDVFACLAYTTAAARLGRWAEARRELERARAALGPEATPPVLALEHAAALERLGERDAARRALAALATSTDTAIAAEARRRLGGGGP</sequence>
<feature type="transmembrane region" description="Helical" evidence="8">
    <location>
        <begin position="356"/>
        <end position="376"/>
    </location>
</feature>
<dbReference type="GO" id="GO:0009103">
    <property type="term" value="P:lipopolysaccharide biosynthetic process"/>
    <property type="evidence" value="ECO:0007669"/>
    <property type="project" value="UniProtKB-ARBA"/>
</dbReference>
<keyword evidence="4" id="KW-0808">Transferase</keyword>
<keyword evidence="6 8" id="KW-1133">Transmembrane helix</keyword>
<dbReference type="AlphaFoldDB" id="A0A832MKM0"/>
<accession>A0A832MKM0</accession>
<dbReference type="Gene3D" id="1.25.40.10">
    <property type="entry name" value="Tetratricopeptide repeat domain"/>
    <property type="match status" value="1"/>
</dbReference>
<evidence type="ECO:0008006" key="10">
    <source>
        <dbReference type="Google" id="ProtNLM"/>
    </source>
</evidence>
<dbReference type="SUPFAM" id="SSF48452">
    <property type="entry name" value="TPR-like"/>
    <property type="match status" value="1"/>
</dbReference>
<evidence type="ECO:0000256" key="6">
    <source>
        <dbReference type="ARBA" id="ARBA00022989"/>
    </source>
</evidence>
<feature type="transmembrane region" description="Helical" evidence="8">
    <location>
        <begin position="208"/>
        <end position="232"/>
    </location>
</feature>
<dbReference type="GO" id="GO:0010041">
    <property type="term" value="P:response to iron(III) ion"/>
    <property type="evidence" value="ECO:0007669"/>
    <property type="project" value="TreeGrafter"/>
</dbReference>
<organism evidence="9">
    <name type="scientific">Eiseniibacteriota bacterium</name>
    <dbReference type="NCBI Taxonomy" id="2212470"/>
    <lineage>
        <taxon>Bacteria</taxon>
        <taxon>Candidatus Eiseniibacteriota</taxon>
    </lineage>
</organism>
<dbReference type="GO" id="GO:0016763">
    <property type="term" value="F:pentosyltransferase activity"/>
    <property type="evidence" value="ECO:0007669"/>
    <property type="project" value="TreeGrafter"/>
</dbReference>
<gene>
    <name evidence="9" type="ORF">ENR23_11220</name>
</gene>
<evidence type="ECO:0000256" key="8">
    <source>
        <dbReference type="SAM" id="Phobius"/>
    </source>
</evidence>
<evidence type="ECO:0000256" key="2">
    <source>
        <dbReference type="ARBA" id="ARBA00022475"/>
    </source>
</evidence>
<keyword evidence="2" id="KW-1003">Cell membrane</keyword>
<proteinExistence type="predicted"/>